<dbReference type="SUPFAM" id="SSF56112">
    <property type="entry name" value="Protein kinase-like (PK-like)"/>
    <property type="match status" value="1"/>
</dbReference>
<organism evidence="2 3">
    <name type="scientific">Glycomyces terrestris</name>
    <dbReference type="NCBI Taxonomy" id="2493553"/>
    <lineage>
        <taxon>Bacteria</taxon>
        <taxon>Bacillati</taxon>
        <taxon>Actinomycetota</taxon>
        <taxon>Actinomycetes</taxon>
        <taxon>Glycomycetales</taxon>
        <taxon>Glycomycetaceae</taxon>
        <taxon>Glycomyces</taxon>
    </lineage>
</organism>
<protein>
    <submittedName>
        <fullName evidence="2">Aminoglycoside phosphotransferase family protein</fullName>
    </submittedName>
</protein>
<dbReference type="InterPro" id="IPR002575">
    <property type="entry name" value="Aminoglycoside_PTrfase"/>
</dbReference>
<evidence type="ECO:0000259" key="1">
    <source>
        <dbReference type="Pfam" id="PF01636"/>
    </source>
</evidence>
<dbReference type="Gene3D" id="3.30.200.20">
    <property type="entry name" value="Phosphorylase Kinase, domain 1"/>
    <property type="match status" value="1"/>
</dbReference>
<accession>A0A426V3D0</accession>
<gene>
    <name evidence="2" type="ORF">EIW28_00740</name>
</gene>
<dbReference type="AlphaFoldDB" id="A0A426V3D0"/>
<dbReference type="PANTHER" id="PTHR21310:SF15">
    <property type="entry name" value="AMINOGLYCOSIDE PHOSPHOTRANSFERASE DOMAIN-CONTAINING PROTEIN"/>
    <property type="match status" value="1"/>
</dbReference>
<dbReference type="EMBL" id="RSEB01000001">
    <property type="protein sequence ID" value="RRS01341.1"/>
    <property type="molecule type" value="Genomic_DNA"/>
</dbReference>
<keyword evidence="3" id="KW-1185">Reference proteome</keyword>
<keyword evidence="2" id="KW-0808">Transferase</keyword>
<feature type="domain" description="Aminoglycoside phosphotransferase" evidence="1">
    <location>
        <begin position="36"/>
        <end position="275"/>
    </location>
</feature>
<dbReference type="PANTHER" id="PTHR21310">
    <property type="entry name" value="AMINOGLYCOSIDE PHOSPHOTRANSFERASE-RELATED-RELATED"/>
    <property type="match status" value="1"/>
</dbReference>
<comment type="caution">
    <text evidence="2">The sequence shown here is derived from an EMBL/GenBank/DDBJ whole genome shotgun (WGS) entry which is preliminary data.</text>
</comment>
<dbReference type="InterPro" id="IPR011009">
    <property type="entry name" value="Kinase-like_dom_sf"/>
</dbReference>
<evidence type="ECO:0000313" key="2">
    <source>
        <dbReference type="EMBL" id="RRS01341.1"/>
    </source>
</evidence>
<dbReference type="Pfam" id="PF01636">
    <property type="entry name" value="APH"/>
    <property type="match status" value="1"/>
</dbReference>
<reference evidence="2 3" key="1">
    <citation type="submission" date="2018-12" db="EMBL/GenBank/DDBJ databases">
        <title>Glycomyces sp. YIM 121974 draft genome.</title>
        <authorList>
            <person name="Li Q."/>
        </authorList>
    </citation>
    <scope>NUCLEOTIDE SEQUENCE [LARGE SCALE GENOMIC DNA]</scope>
    <source>
        <strain evidence="2 3">YIM 121974</strain>
    </source>
</reference>
<dbReference type="InterPro" id="IPR051678">
    <property type="entry name" value="AGP_Transferase"/>
</dbReference>
<dbReference type="RefSeq" id="WP_125245819.1">
    <property type="nucleotide sequence ID" value="NZ_RSEB01000001.1"/>
</dbReference>
<proteinExistence type="predicted"/>
<dbReference type="Proteomes" id="UP000277256">
    <property type="component" value="Unassembled WGS sequence"/>
</dbReference>
<dbReference type="GO" id="GO:0016740">
    <property type="term" value="F:transferase activity"/>
    <property type="evidence" value="ECO:0007669"/>
    <property type="project" value="UniProtKB-KW"/>
</dbReference>
<sequence length="329" mass="36265">MESITKNRQTPETLRAMIAKAFGPAQVPAGGDFAAELGHGWFNVAYRLRLADGRQVVLKIAPPPDVEVMTYERDAMDTELAALALIREHTGVPVPDILFADADRGLCGAPYFFMPYIDADNLGIVKETLSAAEIAAYWEQLGALNAELSTITGPGFGPLLDPRFPTWRAAFTAMAADVLADGERRGVDLGFDYDTVRAVLSEHEGSLDEVAEPRFVEWDLWPSNAMAEAGRIVCVIDHERAFWGDPLMRAGFCGGDPPALGDPAAFARGWGRGPLTPTERVRRRLYNLYLLLIMVIETDYRGHTEPTQYDWARARLADLMALFGPRPRA</sequence>
<evidence type="ECO:0000313" key="3">
    <source>
        <dbReference type="Proteomes" id="UP000277256"/>
    </source>
</evidence>
<dbReference type="OrthoDB" id="5490445at2"/>
<dbReference type="Gene3D" id="3.90.1200.10">
    <property type="match status" value="1"/>
</dbReference>
<name>A0A426V3D0_9ACTN</name>